<dbReference type="InterPro" id="IPR016155">
    <property type="entry name" value="Mopterin_synth/thiamin_S_b"/>
</dbReference>
<keyword evidence="2" id="KW-1185">Reference proteome</keyword>
<evidence type="ECO:0000313" key="2">
    <source>
        <dbReference type="Proteomes" id="UP000031246"/>
    </source>
</evidence>
<dbReference type="Proteomes" id="UP000031246">
    <property type="component" value="Unassembled WGS sequence"/>
</dbReference>
<comment type="caution">
    <text evidence="1">The sequence shown here is derived from an EMBL/GenBank/DDBJ whole genome shotgun (WGS) entry which is preliminary data.</text>
</comment>
<name>A0A0C1D5T1_9SPHI</name>
<protein>
    <submittedName>
        <fullName evidence="1">Molybdopterin converting factor, small subunit</fullName>
    </submittedName>
</protein>
<dbReference type="EMBL" id="JSYN01000020">
    <property type="protein sequence ID" value="KIA92416.1"/>
    <property type="molecule type" value="Genomic_DNA"/>
</dbReference>
<dbReference type="RefSeq" id="WP_039478559.1">
    <property type="nucleotide sequence ID" value="NZ_JSYN01000020.1"/>
</dbReference>
<sequence length="77" mass="8613">MKIEIISFGKIAEFISDQKIDIAEIADTDSLKMHLETLFPELKGMKYKFALNNQLVQANSIINQNDILAIMPPFSGG</sequence>
<dbReference type="OrthoDB" id="1191081at2"/>
<accession>A0A0C1D5T1</accession>
<dbReference type="Gene3D" id="3.10.20.30">
    <property type="match status" value="1"/>
</dbReference>
<dbReference type="AlphaFoldDB" id="A0A0C1D5T1"/>
<dbReference type="Pfam" id="PF02597">
    <property type="entry name" value="ThiS"/>
    <property type="match status" value="1"/>
</dbReference>
<dbReference type="SUPFAM" id="SSF54285">
    <property type="entry name" value="MoaD/ThiS"/>
    <property type="match status" value="1"/>
</dbReference>
<gene>
    <name evidence="1" type="ORF">OC25_17255</name>
</gene>
<reference evidence="1 2" key="1">
    <citation type="submission" date="2014-10" db="EMBL/GenBank/DDBJ databases">
        <title>Pedobacter Kyungheensis.</title>
        <authorList>
            <person name="Anderson B.M."/>
            <person name="Newman J.D."/>
        </authorList>
    </citation>
    <scope>NUCLEOTIDE SEQUENCE [LARGE SCALE GENOMIC DNA]</scope>
    <source>
        <strain evidence="1 2">KACC 16221</strain>
    </source>
</reference>
<dbReference type="InterPro" id="IPR003749">
    <property type="entry name" value="ThiS/MoaD-like"/>
</dbReference>
<dbReference type="InterPro" id="IPR012675">
    <property type="entry name" value="Beta-grasp_dom_sf"/>
</dbReference>
<evidence type="ECO:0000313" key="1">
    <source>
        <dbReference type="EMBL" id="KIA92416.1"/>
    </source>
</evidence>
<organism evidence="1 2">
    <name type="scientific">Pedobacter kyungheensis</name>
    <dbReference type="NCBI Taxonomy" id="1069985"/>
    <lineage>
        <taxon>Bacteria</taxon>
        <taxon>Pseudomonadati</taxon>
        <taxon>Bacteroidota</taxon>
        <taxon>Sphingobacteriia</taxon>
        <taxon>Sphingobacteriales</taxon>
        <taxon>Sphingobacteriaceae</taxon>
        <taxon>Pedobacter</taxon>
    </lineage>
</organism>
<proteinExistence type="predicted"/>